<evidence type="ECO:0000313" key="2">
    <source>
        <dbReference type="Proteomes" id="UP001163324"/>
    </source>
</evidence>
<accession>A0ACC0URJ5</accession>
<proteinExistence type="predicted"/>
<gene>
    <name evidence="1" type="ORF">N3K66_008913</name>
</gene>
<evidence type="ECO:0000313" key="1">
    <source>
        <dbReference type="EMBL" id="KAI9896741.1"/>
    </source>
</evidence>
<protein>
    <submittedName>
        <fullName evidence="1">Uncharacterized protein</fullName>
    </submittedName>
</protein>
<keyword evidence="2" id="KW-1185">Reference proteome</keyword>
<comment type="caution">
    <text evidence="1">The sequence shown here is derived from an EMBL/GenBank/DDBJ whole genome shotgun (WGS) entry which is preliminary data.</text>
</comment>
<name>A0ACC0URJ5_9HYPO</name>
<dbReference type="EMBL" id="CM047948">
    <property type="protein sequence ID" value="KAI9896741.1"/>
    <property type="molecule type" value="Genomic_DNA"/>
</dbReference>
<dbReference type="Proteomes" id="UP001163324">
    <property type="component" value="Chromosome 9"/>
</dbReference>
<organism evidence="1 2">
    <name type="scientific">Trichothecium roseum</name>
    <dbReference type="NCBI Taxonomy" id="47278"/>
    <lineage>
        <taxon>Eukaryota</taxon>
        <taxon>Fungi</taxon>
        <taxon>Dikarya</taxon>
        <taxon>Ascomycota</taxon>
        <taxon>Pezizomycotina</taxon>
        <taxon>Sordariomycetes</taxon>
        <taxon>Hypocreomycetidae</taxon>
        <taxon>Hypocreales</taxon>
        <taxon>Hypocreales incertae sedis</taxon>
        <taxon>Trichothecium</taxon>
    </lineage>
</organism>
<reference evidence="1" key="1">
    <citation type="submission" date="2022-10" db="EMBL/GenBank/DDBJ databases">
        <title>Complete Genome of Trichothecium roseum strain YXFP-22015, a Plant Pathogen Isolated from Citrus.</title>
        <authorList>
            <person name="Wang Y."/>
            <person name="Zhu L."/>
        </authorList>
    </citation>
    <scope>NUCLEOTIDE SEQUENCE</scope>
    <source>
        <strain evidence="1">YXFP-22015</strain>
    </source>
</reference>
<sequence length="642" mass="68294">MRRSLYALGASALAPFAYAQTNGNYCDDLGRCYASHTTSNGIVYGVAIPETTDTGFDLLLQITAPTEIGWAAVAWGGSMTYNPLSVAWPNGENVVISSRAAVSYSLPAAYGNAAHTILDGSYVNETHWVVTAFCRGCSEWADLGSYPDTLNPGAANTMGFAYSSKPVDAPDDEDSTFAQHDDAAMSAIDLSTAQSADFGSWVPENPNEPEPTDPAPTTTVPPPTTTAAPPPDPTGPIPVPTSCNLESIFPLEVAEGWSFVKVAGDLTTPRGLTIDSEGHLLMVEVGKGLSVHTFGNDGCIASSKLLIDNPRLTHGVALNPGSTQLFVSSIDTAWRYTYDASAQTVSGQETVVAGMFPSSHSTRTLLVPPGTPDLLVVSIGSDTNLDMPSLDKAVGRALVKVFDMTAVPADGYDYSTTGSFLGYGLRNEVGLAVDNNNMIWGVENSADEFARTVDGVDHDIHEENPADELNYLGDPSVANEKWYGYPTCFTVWGGEQFPDGNPATGSQFIPAPNATFSDATCEEQSVGPRLSFQSHSAPIDAKFDRDGANLFVSLHGSWNRDTPSGYKVVAVPFTSGDAGYEPVAAADSREGYQDLLWDPQDGCDSSKCFRPSGLTFDLEFTRLFVASDNSRQGELYILTKTA</sequence>